<protein>
    <recommendedName>
        <fullName evidence="3">Beta-ketoacyl-[acyl-carrier-protein] synthase III C-terminal domain-containing protein</fullName>
    </recommendedName>
</protein>
<comment type="caution">
    <text evidence="4">The sequence shown here is derived from an EMBL/GenBank/DDBJ whole genome shotgun (WGS) entry which is preliminary data.</text>
</comment>
<dbReference type="Pfam" id="PF08541">
    <property type="entry name" value="ACP_syn_III_C"/>
    <property type="match status" value="1"/>
</dbReference>
<dbReference type="RefSeq" id="WP_344864788.1">
    <property type="nucleotide sequence ID" value="NZ_BAAAZN010000012.1"/>
</dbReference>
<sequence>MSAEPAPPITRDHGVFLTGTASWLPRQVPVTEEVEQGRCAPETASASEMLSVTVAEGEEVAAELAVRAAHRLWQLPGCDPAQVGLMLHATCFEQGLEVWAPASYVQRRALGGNRCPAVEVRQASNGGLAAMYLAAGWLTAFRSSSSVLITTADRFALPSSDRWEMDPGTVYADGGTATILSTTGGFARILGLSVVSGAELEGLHRPGEPDGPAVADYRRPVDLTSQKKNFLRLNGLRDTLAAIEEGQRLALDAALAAAEVKLADIDWFVLPHFIRKRLQSNYLRPLGIDLAATTWAWNRQVGHLGPGDQFASLEHLQHTGKLQPGARCLLMAVGAGFSWSCAVVSIEDPAAR</sequence>
<reference evidence="5" key="1">
    <citation type="journal article" date="2019" name="Int. J. Syst. Evol. Microbiol.">
        <title>The Global Catalogue of Microorganisms (GCM) 10K type strain sequencing project: providing services to taxonomists for standard genome sequencing and annotation.</title>
        <authorList>
            <consortium name="The Broad Institute Genomics Platform"/>
            <consortium name="The Broad Institute Genome Sequencing Center for Infectious Disease"/>
            <person name="Wu L."/>
            <person name="Ma J."/>
        </authorList>
    </citation>
    <scope>NUCLEOTIDE SEQUENCE [LARGE SCALE GENOMIC DNA]</scope>
    <source>
        <strain evidence="5">JCM 16898</strain>
    </source>
</reference>
<dbReference type="EMBL" id="BAAAZN010000012">
    <property type="protein sequence ID" value="GAA3564047.1"/>
    <property type="molecule type" value="Genomic_DNA"/>
</dbReference>
<dbReference type="CDD" id="cd00827">
    <property type="entry name" value="init_cond_enzymes"/>
    <property type="match status" value="1"/>
</dbReference>
<name>A0ABP6XER9_9PSEU</name>
<evidence type="ECO:0000256" key="1">
    <source>
        <dbReference type="ARBA" id="ARBA00022679"/>
    </source>
</evidence>
<evidence type="ECO:0000313" key="5">
    <source>
        <dbReference type="Proteomes" id="UP001500689"/>
    </source>
</evidence>
<dbReference type="Gene3D" id="3.40.47.10">
    <property type="match status" value="2"/>
</dbReference>
<feature type="domain" description="Beta-ketoacyl-[acyl-carrier-protein] synthase III C-terminal" evidence="3">
    <location>
        <begin position="255"/>
        <end position="345"/>
    </location>
</feature>
<proteinExistence type="predicted"/>
<dbReference type="SUPFAM" id="SSF53901">
    <property type="entry name" value="Thiolase-like"/>
    <property type="match status" value="1"/>
</dbReference>
<dbReference type="InterPro" id="IPR016039">
    <property type="entry name" value="Thiolase-like"/>
</dbReference>
<dbReference type="PANTHER" id="PTHR34069">
    <property type="entry name" value="3-OXOACYL-[ACYL-CARRIER-PROTEIN] SYNTHASE 3"/>
    <property type="match status" value="1"/>
</dbReference>
<keyword evidence="2" id="KW-0012">Acyltransferase</keyword>
<keyword evidence="1" id="KW-0808">Transferase</keyword>
<accession>A0ABP6XER9</accession>
<keyword evidence="5" id="KW-1185">Reference proteome</keyword>
<dbReference type="PANTHER" id="PTHR34069:SF2">
    <property type="entry name" value="BETA-KETOACYL-[ACYL-CARRIER-PROTEIN] SYNTHASE III"/>
    <property type="match status" value="1"/>
</dbReference>
<evidence type="ECO:0000313" key="4">
    <source>
        <dbReference type="EMBL" id="GAA3564047.1"/>
    </source>
</evidence>
<gene>
    <name evidence="4" type="ORF">GCM10022222_54820</name>
</gene>
<dbReference type="Proteomes" id="UP001500689">
    <property type="component" value="Unassembled WGS sequence"/>
</dbReference>
<evidence type="ECO:0000256" key="2">
    <source>
        <dbReference type="ARBA" id="ARBA00023315"/>
    </source>
</evidence>
<dbReference type="InterPro" id="IPR013747">
    <property type="entry name" value="ACP_syn_III_C"/>
</dbReference>
<evidence type="ECO:0000259" key="3">
    <source>
        <dbReference type="Pfam" id="PF08541"/>
    </source>
</evidence>
<organism evidence="4 5">
    <name type="scientific">Amycolatopsis ultiminotia</name>
    <dbReference type="NCBI Taxonomy" id="543629"/>
    <lineage>
        <taxon>Bacteria</taxon>
        <taxon>Bacillati</taxon>
        <taxon>Actinomycetota</taxon>
        <taxon>Actinomycetes</taxon>
        <taxon>Pseudonocardiales</taxon>
        <taxon>Pseudonocardiaceae</taxon>
        <taxon>Amycolatopsis</taxon>
    </lineage>
</organism>